<protein>
    <submittedName>
        <fullName evidence="1">Uncharacterized protein</fullName>
    </submittedName>
</protein>
<dbReference type="GeneID" id="39978510"/>
<dbReference type="EMBL" id="LRBP01000030">
    <property type="protein sequence ID" value="OII71244.1"/>
    <property type="molecule type" value="Genomic_DNA"/>
</dbReference>
<name>A0A1J4MDY9_9CRYT</name>
<organism evidence="1 2">
    <name type="scientific">Cryptosporidium ubiquitum</name>
    <dbReference type="NCBI Taxonomy" id="857276"/>
    <lineage>
        <taxon>Eukaryota</taxon>
        <taxon>Sar</taxon>
        <taxon>Alveolata</taxon>
        <taxon>Apicomplexa</taxon>
        <taxon>Conoidasida</taxon>
        <taxon>Coccidia</taxon>
        <taxon>Eucoccidiorida</taxon>
        <taxon>Eimeriorina</taxon>
        <taxon>Cryptosporidiidae</taxon>
        <taxon>Cryptosporidium</taxon>
    </lineage>
</organism>
<proteinExistence type="predicted"/>
<dbReference type="AlphaFoldDB" id="A0A1J4MDY9"/>
<dbReference type="VEuPathDB" id="CryptoDB:cubi_01719"/>
<evidence type="ECO:0000313" key="2">
    <source>
        <dbReference type="Proteomes" id="UP000186176"/>
    </source>
</evidence>
<reference evidence="1 2" key="1">
    <citation type="submission" date="2016-10" db="EMBL/GenBank/DDBJ databases">
        <title>Reductive evolution of mitochondrial metabolism and differential evolution of invasion-related proteins in Cryptosporidium.</title>
        <authorList>
            <person name="Liu S."/>
            <person name="Roellig D.M."/>
            <person name="Guo Y."/>
            <person name="Li N."/>
            <person name="Frace M.A."/>
            <person name="Tang K."/>
            <person name="Zhang L."/>
            <person name="Feng Y."/>
            <person name="Xiao L."/>
        </authorList>
    </citation>
    <scope>NUCLEOTIDE SEQUENCE [LARGE SCALE GENOMIC DNA]</scope>
    <source>
        <strain evidence="1">39726</strain>
    </source>
</reference>
<gene>
    <name evidence="1" type="ORF">cubi_01719</name>
</gene>
<comment type="caution">
    <text evidence="1">The sequence shown here is derived from an EMBL/GenBank/DDBJ whole genome shotgun (WGS) entry which is preliminary data.</text>
</comment>
<sequence>MANSTKTQDSFESCYSCIFENSQDSQVDSLQETLNSKVFLLPSSYNDIWLVNQLNQLKLISQNDDKLNELNNYVDTFSDNEEQFSSENNSVIQEEAFSDNINNYNFFEKELVSNTKLSDIVKNKLLSNKVTTTTTTDYSNNHNNNHFHLNPKNFSFENQNFFSEEDNILIDELVKDSLVYLDPIYSTNNEFENLNVGITSNNNSNNSSNSNMGESIPNCTNCFTQDEIDGIKEILSQDC</sequence>
<dbReference type="Proteomes" id="UP000186176">
    <property type="component" value="Unassembled WGS sequence"/>
</dbReference>
<dbReference type="RefSeq" id="XP_028873115.1">
    <property type="nucleotide sequence ID" value="XM_029018731.1"/>
</dbReference>
<accession>A0A1J4MDY9</accession>
<keyword evidence="2" id="KW-1185">Reference proteome</keyword>
<evidence type="ECO:0000313" key="1">
    <source>
        <dbReference type="EMBL" id="OII71244.1"/>
    </source>
</evidence>
<dbReference type="OrthoDB" id="344356at2759"/>